<gene>
    <name evidence="1" type="ORF">V5E97_17870</name>
</gene>
<dbReference type="AlphaFoldDB" id="A0AAU7CRB3"/>
<sequence>MSELDWIYQRILMCGLVSVRKALRLGEYEYCKCEIEHLHELPTLIGEENIRRHKYYATGTRELYKRCLGVISSEFTRNHIESAYVGYWRDLDRILENEGHNSKLLFV</sequence>
<protein>
    <submittedName>
        <fullName evidence="1">Uncharacterized protein</fullName>
    </submittedName>
</protein>
<organism evidence="1">
    <name type="scientific">Singulisphaera sp. Ch08</name>
    <dbReference type="NCBI Taxonomy" id="3120278"/>
    <lineage>
        <taxon>Bacteria</taxon>
        <taxon>Pseudomonadati</taxon>
        <taxon>Planctomycetota</taxon>
        <taxon>Planctomycetia</taxon>
        <taxon>Isosphaerales</taxon>
        <taxon>Isosphaeraceae</taxon>
        <taxon>Singulisphaera</taxon>
    </lineage>
</organism>
<proteinExistence type="predicted"/>
<accession>A0AAU7CRB3</accession>
<evidence type="ECO:0000313" key="1">
    <source>
        <dbReference type="EMBL" id="XBH07825.1"/>
    </source>
</evidence>
<dbReference type="RefSeq" id="WP_406700666.1">
    <property type="nucleotide sequence ID" value="NZ_CP155447.1"/>
</dbReference>
<reference evidence="1" key="1">
    <citation type="submission" date="2024-05" db="EMBL/GenBank/DDBJ databases">
        <title>Planctomycetes of the genus Singulisphaera possess chitinolytic capabilities.</title>
        <authorList>
            <person name="Ivanova A."/>
        </authorList>
    </citation>
    <scope>NUCLEOTIDE SEQUENCE</scope>
    <source>
        <strain evidence="1">Ch08T</strain>
    </source>
</reference>
<name>A0AAU7CRB3_9BACT</name>
<dbReference type="EMBL" id="CP155447">
    <property type="protein sequence ID" value="XBH07825.1"/>
    <property type="molecule type" value="Genomic_DNA"/>
</dbReference>